<name>A0A0B5F9T4_STRA4</name>
<dbReference type="Gene3D" id="1.20.1290.30">
    <property type="match status" value="1"/>
</dbReference>
<reference evidence="1 2" key="1">
    <citation type="submission" date="2015-01" db="EMBL/GenBank/DDBJ databases">
        <title>Enhanced salinomycin production by adjusting the supply of polyketide extender units in Streptomyce albus DSM 41398.</title>
        <authorList>
            <person name="Lu C."/>
        </authorList>
    </citation>
    <scope>NUCLEOTIDE SEQUENCE [LARGE SCALE GENOMIC DNA]</scope>
    <source>
        <strain evidence="2">ATCC 21838 / DSM 41398 / FERM P-419 / JCM 4703 / NBRC 107858</strain>
    </source>
</reference>
<protein>
    <submittedName>
        <fullName evidence="1">Uncharacterized protein</fullName>
    </submittedName>
</protein>
<accession>A0A0B5F9T4</accession>
<keyword evidence="2" id="KW-1185">Reference proteome</keyword>
<sequence>MSPSVLGDGSAWDELTPDLDLVVVEALKSLTQTLNHNNTISAGYEKDQVVRCLLALHDAGLPMDGTAMEGWALAHGWSGRNPERLARYVEVINAGRRPRHHGSLGPEYIATIRRRAADNT</sequence>
<dbReference type="Proteomes" id="UP000031523">
    <property type="component" value="Chromosome"/>
</dbReference>
<gene>
    <name evidence="1" type="ORF">SLNWT_6861</name>
</gene>
<dbReference type="KEGG" id="sals:SLNWT_6861"/>
<organism evidence="1 2">
    <name type="scientific">Streptomyces albus (strain ATCC 21838 / DSM 41398 / FERM P-419 / JCM 4703 / NBRC 107858)</name>
    <dbReference type="NCBI Taxonomy" id="1081613"/>
    <lineage>
        <taxon>Bacteria</taxon>
        <taxon>Bacillati</taxon>
        <taxon>Actinomycetota</taxon>
        <taxon>Actinomycetes</taxon>
        <taxon>Kitasatosporales</taxon>
        <taxon>Streptomycetaceae</taxon>
        <taxon>Streptomyces</taxon>
    </lineage>
</organism>
<evidence type="ECO:0000313" key="2">
    <source>
        <dbReference type="Proteomes" id="UP000031523"/>
    </source>
</evidence>
<dbReference type="EMBL" id="CP010519">
    <property type="protein sequence ID" value="AJE87237.1"/>
    <property type="molecule type" value="Genomic_DNA"/>
</dbReference>
<dbReference type="InterPro" id="IPR037210">
    <property type="entry name" value="YoaC-like_sf"/>
</dbReference>
<evidence type="ECO:0000313" key="1">
    <source>
        <dbReference type="EMBL" id="AJE87237.1"/>
    </source>
</evidence>
<dbReference type="AlphaFoldDB" id="A0A0B5F9T4"/>
<proteinExistence type="predicted"/>